<dbReference type="Ensembl" id="ENSMMMT00000020154.1">
    <property type="protein sequence ID" value="ENSMMMP00000017712.1"/>
    <property type="gene ID" value="ENSMMMG00000015717.1"/>
</dbReference>
<evidence type="ECO:0000256" key="1">
    <source>
        <dbReference type="SAM" id="MobiDB-lite"/>
    </source>
</evidence>
<dbReference type="InterPro" id="IPR016135">
    <property type="entry name" value="UBQ-conjugating_enzyme/RWD"/>
</dbReference>
<dbReference type="GeneTree" id="ENSGT00940000156415"/>
<protein>
    <submittedName>
        <fullName evidence="2">Uncharacterized protein</fullName>
    </submittedName>
</protein>
<keyword evidence="3" id="KW-1185">Reference proteome</keyword>
<reference evidence="2" key="1">
    <citation type="submission" date="2025-08" db="UniProtKB">
        <authorList>
            <consortium name="Ensembl"/>
        </authorList>
    </citation>
    <scope>IDENTIFICATION</scope>
</reference>
<accession>A0A8C5ZPB4</accession>
<proteinExistence type="predicted"/>
<dbReference type="SUPFAM" id="SSF54495">
    <property type="entry name" value="UBC-like"/>
    <property type="match status" value="1"/>
</dbReference>
<dbReference type="Proteomes" id="UP000694407">
    <property type="component" value="Unplaced"/>
</dbReference>
<sequence>MSDDDSRAGTSSSSPLSSNQLSEKETNTPKQKESKVSMSKNFKLLSTSVKKIQKELVDITLNFPPNCSAPPKGDNIYERRSTIEGLDLCTKVVYFSSISLLHKNIPSSLNY</sequence>
<evidence type="ECO:0000313" key="3">
    <source>
        <dbReference type="Proteomes" id="UP000694407"/>
    </source>
</evidence>
<feature type="compositionally biased region" description="Basic and acidic residues" evidence="1">
    <location>
        <begin position="22"/>
        <end position="35"/>
    </location>
</feature>
<organism evidence="2 3">
    <name type="scientific">Marmota marmota marmota</name>
    <name type="common">Alpine marmot</name>
    <dbReference type="NCBI Taxonomy" id="9994"/>
    <lineage>
        <taxon>Eukaryota</taxon>
        <taxon>Metazoa</taxon>
        <taxon>Chordata</taxon>
        <taxon>Craniata</taxon>
        <taxon>Vertebrata</taxon>
        <taxon>Euteleostomi</taxon>
        <taxon>Mammalia</taxon>
        <taxon>Eutheria</taxon>
        <taxon>Euarchontoglires</taxon>
        <taxon>Glires</taxon>
        <taxon>Rodentia</taxon>
        <taxon>Sciuromorpha</taxon>
        <taxon>Sciuridae</taxon>
        <taxon>Xerinae</taxon>
        <taxon>Marmotini</taxon>
        <taxon>Marmota</taxon>
    </lineage>
</organism>
<name>A0A8C5ZPB4_MARMA</name>
<dbReference type="AlphaFoldDB" id="A0A8C5ZPB4"/>
<feature type="compositionally biased region" description="Low complexity" evidence="1">
    <location>
        <begin position="11"/>
        <end position="21"/>
    </location>
</feature>
<dbReference type="Gene3D" id="3.10.110.10">
    <property type="entry name" value="Ubiquitin Conjugating Enzyme"/>
    <property type="match status" value="1"/>
</dbReference>
<evidence type="ECO:0000313" key="2">
    <source>
        <dbReference type="Ensembl" id="ENSMMMP00000017712.1"/>
    </source>
</evidence>
<feature type="region of interest" description="Disordered" evidence="1">
    <location>
        <begin position="1"/>
        <end position="39"/>
    </location>
</feature>
<reference evidence="2" key="2">
    <citation type="submission" date="2025-09" db="UniProtKB">
        <authorList>
            <consortium name="Ensembl"/>
        </authorList>
    </citation>
    <scope>IDENTIFICATION</scope>
</reference>